<dbReference type="Pfam" id="PF22303">
    <property type="entry name" value="OspG_kinase"/>
    <property type="match status" value="1"/>
</dbReference>
<dbReference type="InterPro" id="IPR011009">
    <property type="entry name" value="Kinase-like_dom_sf"/>
</dbReference>
<dbReference type="Proteomes" id="UP000018217">
    <property type="component" value="Unassembled WGS sequence"/>
</dbReference>
<feature type="region of interest" description="Disordered" evidence="1">
    <location>
        <begin position="46"/>
        <end position="66"/>
    </location>
</feature>
<dbReference type="AlphaFoldDB" id="V5Z8L6"/>
<evidence type="ECO:0000313" key="4">
    <source>
        <dbReference type="Proteomes" id="UP000018217"/>
    </source>
</evidence>
<keyword evidence="3" id="KW-0808">Transferase</keyword>
<protein>
    <submittedName>
        <fullName evidence="3">OspG</fullName>
        <ecNumber evidence="3">2.7.11.1</ecNumber>
    </submittedName>
</protein>
<dbReference type="SUPFAM" id="SSF56112">
    <property type="entry name" value="Protein kinase-like (PK-like)"/>
    <property type="match status" value="1"/>
</dbReference>
<dbReference type="RefSeq" id="WP_023655089.1">
    <property type="nucleotide sequence ID" value="NZ_CAHS01000015.1"/>
</dbReference>
<dbReference type="EMBL" id="CAHS01000015">
    <property type="protein sequence ID" value="CCG87298.1"/>
    <property type="molecule type" value="Genomic_DNA"/>
</dbReference>
<keyword evidence="4" id="KW-1185">Reference proteome</keyword>
<dbReference type="OrthoDB" id="6628870at2"/>
<organism evidence="3 4">
    <name type="scientific">Erwinia piriflorinigrans CFBP 5888</name>
    <dbReference type="NCBI Taxonomy" id="1161919"/>
    <lineage>
        <taxon>Bacteria</taxon>
        <taxon>Pseudomonadati</taxon>
        <taxon>Pseudomonadota</taxon>
        <taxon>Gammaproteobacteria</taxon>
        <taxon>Enterobacterales</taxon>
        <taxon>Erwiniaceae</taxon>
        <taxon>Erwinia</taxon>
    </lineage>
</organism>
<dbReference type="GO" id="GO:0004674">
    <property type="term" value="F:protein serine/threonine kinase activity"/>
    <property type="evidence" value="ECO:0007669"/>
    <property type="project" value="UniProtKB-EC"/>
</dbReference>
<dbReference type="Gene3D" id="3.30.200.20">
    <property type="entry name" value="Phosphorylase Kinase, domain 1"/>
    <property type="match status" value="1"/>
</dbReference>
<gene>
    <name evidence="3" type="primary">ospG</name>
    <name evidence="3" type="ORF">EPIR_1933</name>
</gene>
<evidence type="ECO:0000259" key="2">
    <source>
        <dbReference type="Pfam" id="PF22303"/>
    </source>
</evidence>
<evidence type="ECO:0000256" key="1">
    <source>
        <dbReference type="SAM" id="MobiDB-lite"/>
    </source>
</evidence>
<feature type="domain" description="Kinase OspG kinase" evidence="2">
    <location>
        <begin position="177"/>
        <end position="329"/>
    </location>
</feature>
<dbReference type="EC" id="2.7.11.1" evidence="3"/>
<sequence length="348" mass="39522">MPQAVAQYSTAIGNDVNISVSQPVARISLPLVSLHNTCVSPAINTGRADNLSDEKRMPPNDNSLPREIVDWTSNREAGLGGRKRKAAVSVLEEQDGFTKESARQLLADYKFPDNSFYSDYMFALDVEQTGKIPPWAGRFKKWPRLDDGSEEILQTVRVAKPDFPQHKLKLNLGGVLSKGGYGEVYLDADDKDYLIKKIPIENFTVPVGKYFIETTPIESALHEAEMFNRYYGERAAMVFVDKNNNAYIRMYRVPGKTLGSLSPGSLPDDAKQRYVDMIEKLNNIGIIHDDLHSENILWDVSSRLFYPIDISDGRDRYFSSDTERKDEINELDENDWYRILAQIEGRKQ</sequence>
<accession>V5Z8L6</accession>
<dbReference type="Gene3D" id="1.10.510.10">
    <property type="entry name" value="Transferase(Phosphotransferase) domain 1"/>
    <property type="match status" value="1"/>
</dbReference>
<name>V5Z8L6_9GAMM</name>
<evidence type="ECO:0000313" key="3">
    <source>
        <dbReference type="EMBL" id="CCG87298.1"/>
    </source>
</evidence>
<comment type="caution">
    <text evidence="3">The sequence shown here is derived from an EMBL/GenBank/DDBJ whole genome shotgun (WGS) entry which is preliminary data.</text>
</comment>
<reference evidence="3 4" key="1">
    <citation type="journal article" date="2013" name="Syst. Appl. Microbiol.">
        <title>Phylogenetic position and virulence apparatus of the pear flower necrosis pathogen Erwinia piriflorinigrans CFBP 5888T as assessed by comparative genomics.</title>
        <authorList>
            <person name="Smits T.H."/>
            <person name="Rezzonico F."/>
            <person name="Lopez M.M."/>
            <person name="Blom J."/>
            <person name="Goesmann A."/>
            <person name="Frey J.E."/>
            <person name="Duffy B."/>
        </authorList>
    </citation>
    <scope>NUCLEOTIDE SEQUENCE [LARGE SCALE GENOMIC DNA]</scope>
    <source>
        <strain evidence="4">CFBP5888</strain>
    </source>
</reference>
<dbReference type="InterPro" id="IPR054466">
    <property type="entry name" value="OspG_kinase"/>
</dbReference>
<proteinExistence type="predicted"/>